<name>A0A929WUY3_9ACTO</name>
<gene>
    <name evidence="1" type="ORF">HXK09_09035</name>
</gene>
<feature type="non-terminal residue" evidence="1">
    <location>
        <position position="93"/>
    </location>
</feature>
<proteinExistence type="predicted"/>
<dbReference type="EMBL" id="JABZGF010000387">
    <property type="protein sequence ID" value="MBF0967270.1"/>
    <property type="molecule type" value="Genomic_DNA"/>
</dbReference>
<evidence type="ECO:0000313" key="1">
    <source>
        <dbReference type="EMBL" id="MBF0967270.1"/>
    </source>
</evidence>
<evidence type="ECO:0000313" key="2">
    <source>
        <dbReference type="Proteomes" id="UP000759246"/>
    </source>
</evidence>
<sequence>MESRSELIAQINDLHEENEHQKIIALIERQPPESIDYELTGLLARAYINYAQPYMDSFREHISHAVDLLRGIEAEGMADPGWYYRIGCALYWL</sequence>
<organism evidence="1 2">
    <name type="scientific">Actinomyces bouchesdurhonensis</name>
    <dbReference type="NCBI Taxonomy" id="1852361"/>
    <lineage>
        <taxon>Bacteria</taxon>
        <taxon>Bacillati</taxon>
        <taxon>Actinomycetota</taxon>
        <taxon>Actinomycetes</taxon>
        <taxon>Actinomycetales</taxon>
        <taxon>Actinomycetaceae</taxon>
        <taxon>Actinomyces</taxon>
    </lineage>
</organism>
<dbReference type="Proteomes" id="UP000759246">
    <property type="component" value="Unassembled WGS sequence"/>
</dbReference>
<comment type="caution">
    <text evidence="1">The sequence shown here is derived from an EMBL/GenBank/DDBJ whole genome shotgun (WGS) entry which is preliminary data.</text>
</comment>
<dbReference type="AlphaFoldDB" id="A0A929WUY3"/>
<protein>
    <submittedName>
        <fullName evidence="1">Uncharacterized protein</fullName>
    </submittedName>
</protein>
<reference evidence="1" key="1">
    <citation type="submission" date="2020-04" db="EMBL/GenBank/DDBJ databases">
        <title>Deep metagenomics examines the oral microbiome during advanced dental caries in children, revealing novel taxa and co-occurrences with host molecules.</title>
        <authorList>
            <person name="Baker J.L."/>
            <person name="Morton J.T."/>
            <person name="Dinis M."/>
            <person name="Alvarez R."/>
            <person name="Tran N.C."/>
            <person name="Knight R."/>
            <person name="Edlund A."/>
        </authorList>
    </citation>
    <scope>NUCLEOTIDE SEQUENCE</scope>
    <source>
        <strain evidence="1">JCVI_30_bin.13</strain>
    </source>
</reference>
<accession>A0A929WUY3</accession>